<keyword evidence="1" id="KW-1133">Transmembrane helix</keyword>
<protein>
    <recommendedName>
        <fullName evidence="4">DUF3953 domain-containing protein</fullName>
    </recommendedName>
</protein>
<evidence type="ECO:0008006" key="4">
    <source>
        <dbReference type="Google" id="ProtNLM"/>
    </source>
</evidence>
<evidence type="ECO:0000313" key="3">
    <source>
        <dbReference type="Proteomes" id="UP000216013"/>
    </source>
</evidence>
<gene>
    <name evidence="2" type="ORF">CHH64_09485</name>
</gene>
<sequence length="78" mass="8918">MLLVLRIILAIIVITLSVYGLVSDNHDIYPYMSLFLGLMILVIGISEFKAKRQAIAIMCIFISVFILFVAAYEFLIRY</sequence>
<evidence type="ECO:0000313" key="2">
    <source>
        <dbReference type="EMBL" id="PAD21159.1"/>
    </source>
</evidence>
<dbReference type="InterPro" id="IPR025018">
    <property type="entry name" value="DUF3953"/>
</dbReference>
<name>A0A268AAT0_9BACI</name>
<proteinExistence type="predicted"/>
<organism evidence="2 3">
    <name type="scientific">Terribacillus saccharophilus</name>
    <dbReference type="NCBI Taxonomy" id="361277"/>
    <lineage>
        <taxon>Bacteria</taxon>
        <taxon>Bacillati</taxon>
        <taxon>Bacillota</taxon>
        <taxon>Bacilli</taxon>
        <taxon>Bacillales</taxon>
        <taxon>Bacillaceae</taxon>
        <taxon>Terribacillus</taxon>
    </lineage>
</organism>
<keyword evidence="1" id="KW-0812">Transmembrane</keyword>
<feature type="transmembrane region" description="Helical" evidence="1">
    <location>
        <begin position="28"/>
        <end position="48"/>
    </location>
</feature>
<accession>A0A268AAT0</accession>
<dbReference type="EMBL" id="NPBV01000017">
    <property type="protein sequence ID" value="PAD21159.1"/>
    <property type="molecule type" value="Genomic_DNA"/>
</dbReference>
<reference evidence="2 3" key="1">
    <citation type="submission" date="2017-07" db="EMBL/GenBank/DDBJ databases">
        <title>Isolation and whole genome analysis of endospore-forming bacteria from heroin.</title>
        <authorList>
            <person name="Kalinowski J."/>
            <person name="Ahrens B."/>
            <person name="Al-Dilaimi A."/>
            <person name="Winkler A."/>
            <person name="Wibberg D."/>
            <person name="Schleenbecker U."/>
            <person name="Ruckert C."/>
            <person name="Wolfel R."/>
            <person name="Grass G."/>
        </authorList>
    </citation>
    <scope>NUCLEOTIDE SEQUENCE [LARGE SCALE GENOMIC DNA]</scope>
    <source>
        <strain evidence="2 3">7528</strain>
    </source>
</reference>
<dbReference type="Proteomes" id="UP000216013">
    <property type="component" value="Unassembled WGS sequence"/>
</dbReference>
<evidence type="ECO:0000256" key="1">
    <source>
        <dbReference type="SAM" id="Phobius"/>
    </source>
</evidence>
<feature type="transmembrane region" description="Helical" evidence="1">
    <location>
        <begin position="5"/>
        <end position="22"/>
    </location>
</feature>
<feature type="transmembrane region" description="Helical" evidence="1">
    <location>
        <begin position="55"/>
        <end position="75"/>
    </location>
</feature>
<dbReference type="AlphaFoldDB" id="A0A268AAT0"/>
<dbReference type="Pfam" id="PF13129">
    <property type="entry name" value="DUF3953"/>
    <property type="match status" value="1"/>
</dbReference>
<comment type="caution">
    <text evidence="2">The sequence shown here is derived from an EMBL/GenBank/DDBJ whole genome shotgun (WGS) entry which is preliminary data.</text>
</comment>
<keyword evidence="1" id="KW-0472">Membrane</keyword>